<protein>
    <submittedName>
        <fullName evidence="1">Uncharacterized protein</fullName>
    </submittedName>
</protein>
<sequence>MAENIFMGQYPVNRFGMLDYSKLKGESRILLENLKIELDVEALVGDLNIPEKQSV</sequence>
<proteinExistence type="predicted"/>
<organism evidence="1">
    <name type="scientific">marine sediment metagenome</name>
    <dbReference type="NCBI Taxonomy" id="412755"/>
    <lineage>
        <taxon>unclassified sequences</taxon>
        <taxon>metagenomes</taxon>
        <taxon>ecological metagenomes</taxon>
    </lineage>
</organism>
<dbReference type="EMBL" id="BARU01008972">
    <property type="protein sequence ID" value="GAH46482.1"/>
    <property type="molecule type" value="Genomic_DNA"/>
</dbReference>
<name>X1FNF5_9ZZZZ</name>
<feature type="non-terminal residue" evidence="1">
    <location>
        <position position="55"/>
    </location>
</feature>
<dbReference type="AlphaFoldDB" id="X1FNF5"/>
<gene>
    <name evidence="1" type="ORF">S03H2_17403</name>
</gene>
<accession>X1FNF5</accession>
<reference evidence="1" key="1">
    <citation type="journal article" date="2014" name="Front. Microbiol.">
        <title>High frequency of phylogenetically diverse reductive dehalogenase-homologous genes in deep subseafloor sedimentary metagenomes.</title>
        <authorList>
            <person name="Kawai M."/>
            <person name="Futagami T."/>
            <person name="Toyoda A."/>
            <person name="Takaki Y."/>
            <person name="Nishi S."/>
            <person name="Hori S."/>
            <person name="Arai W."/>
            <person name="Tsubouchi T."/>
            <person name="Morono Y."/>
            <person name="Uchiyama I."/>
            <person name="Ito T."/>
            <person name="Fujiyama A."/>
            <person name="Inagaki F."/>
            <person name="Takami H."/>
        </authorList>
    </citation>
    <scope>NUCLEOTIDE SEQUENCE</scope>
    <source>
        <strain evidence="1">Expedition CK06-06</strain>
    </source>
</reference>
<evidence type="ECO:0000313" key="1">
    <source>
        <dbReference type="EMBL" id="GAH46482.1"/>
    </source>
</evidence>
<comment type="caution">
    <text evidence="1">The sequence shown here is derived from an EMBL/GenBank/DDBJ whole genome shotgun (WGS) entry which is preliminary data.</text>
</comment>